<gene>
    <name evidence="1" type="ORF">K239x_53720</name>
</gene>
<protein>
    <recommendedName>
        <fullName evidence="3">Glycosyl transferase family 11</fullName>
    </recommendedName>
</protein>
<dbReference type="EMBL" id="CP036526">
    <property type="protein sequence ID" value="QDT13354.1"/>
    <property type="molecule type" value="Genomic_DNA"/>
</dbReference>
<dbReference type="Proteomes" id="UP000319817">
    <property type="component" value="Chromosome"/>
</dbReference>
<name>A0A517P1U8_9BACT</name>
<sequence>MSSSQIIIARSYGQLGNRLFLYAHFIAAAHEYGVSLANPCFAEYAHLFPSTASDLWCRYPVVESDASQPSARRRRYLSQAAYLGGRLLGVTGAMKSRYEVIRLRGSEACDLEGGRFGNSLRSGRTILADGWLFRSEPLLHKHAAVVREHFQIQPAHQQNVDQVISKARQGVDIVVGVHIRHGDYATYLGGKYFYPVSQYAAAMRSIEAQFPAQRVAFLVCSNAKIHPNDFDGLNVHYGPGHIVEDMYSFAQADLLIGPPSTYTHWASFYGNVPLVFMQSADQAINVSEAMSQRSQAA</sequence>
<reference evidence="1 2" key="1">
    <citation type="submission" date="2019-02" db="EMBL/GenBank/DDBJ databases">
        <title>Deep-cultivation of Planctomycetes and their phenomic and genomic characterization uncovers novel biology.</title>
        <authorList>
            <person name="Wiegand S."/>
            <person name="Jogler M."/>
            <person name="Boedeker C."/>
            <person name="Pinto D."/>
            <person name="Vollmers J."/>
            <person name="Rivas-Marin E."/>
            <person name="Kohn T."/>
            <person name="Peeters S.H."/>
            <person name="Heuer A."/>
            <person name="Rast P."/>
            <person name="Oberbeckmann S."/>
            <person name="Bunk B."/>
            <person name="Jeske O."/>
            <person name="Meyerdierks A."/>
            <person name="Storesund J.E."/>
            <person name="Kallscheuer N."/>
            <person name="Luecker S."/>
            <person name="Lage O.M."/>
            <person name="Pohl T."/>
            <person name="Merkel B.J."/>
            <person name="Hornburger P."/>
            <person name="Mueller R.-W."/>
            <person name="Bruemmer F."/>
            <person name="Labrenz M."/>
            <person name="Spormann A.M."/>
            <person name="Op den Camp H."/>
            <person name="Overmann J."/>
            <person name="Amann R."/>
            <person name="Jetten M.S.M."/>
            <person name="Mascher T."/>
            <person name="Medema M.H."/>
            <person name="Devos D.P."/>
            <person name="Kaster A.-K."/>
            <person name="Ovreas L."/>
            <person name="Rohde M."/>
            <person name="Galperin M.Y."/>
            <person name="Jogler C."/>
        </authorList>
    </citation>
    <scope>NUCLEOTIDE SEQUENCE [LARGE SCALE GENOMIC DNA]</scope>
    <source>
        <strain evidence="1 2">K23_9</strain>
    </source>
</reference>
<dbReference type="RefSeq" id="WP_145421100.1">
    <property type="nucleotide sequence ID" value="NZ_CP036526.1"/>
</dbReference>
<keyword evidence="2" id="KW-1185">Reference proteome</keyword>
<dbReference type="AlphaFoldDB" id="A0A517P1U8"/>
<organism evidence="1 2">
    <name type="scientific">Stieleria marina</name>
    <dbReference type="NCBI Taxonomy" id="1930275"/>
    <lineage>
        <taxon>Bacteria</taxon>
        <taxon>Pseudomonadati</taxon>
        <taxon>Planctomycetota</taxon>
        <taxon>Planctomycetia</taxon>
        <taxon>Pirellulales</taxon>
        <taxon>Pirellulaceae</taxon>
        <taxon>Stieleria</taxon>
    </lineage>
</organism>
<proteinExistence type="predicted"/>
<evidence type="ECO:0000313" key="2">
    <source>
        <dbReference type="Proteomes" id="UP000319817"/>
    </source>
</evidence>
<evidence type="ECO:0008006" key="3">
    <source>
        <dbReference type="Google" id="ProtNLM"/>
    </source>
</evidence>
<accession>A0A517P1U8</accession>
<evidence type="ECO:0000313" key="1">
    <source>
        <dbReference type="EMBL" id="QDT13354.1"/>
    </source>
</evidence>
<dbReference type="OrthoDB" id="257809at2"/>